<dbReference type="EMBL" id="ANMO01000041">
    <property type="protein sequence ID" value="EMB18483.1"/>
    <property type="molecule type" value="Genomic_DNA"/>
</dbReference>
<dbReference type="AlphaFoldDB" id="M2B9Z6"/>
<protein>
    <submittedName>
        <fullName evidence="5">ABC transporter, ATP-binding protein</fullName>
    </submittedName>
</protein>
<evidence type="ECO:0000256" key="3">
    <source>
        <dbReference type="ARBA" id="ARBA00022840"/>
    </source>
</evidence>
<dbReference type="PANTHER" id="PTHR24220:SF86">
    <property type="entry name" value="ABC TRANSPORTER ABCH.1"/>
    <property type="match status" value="1"/>
</dbReference>
<evidence type="ECO:0000259" key="4">
    <source>
        <dbReference type="PROSITE" id="PS50893"/>
    </source>
</evidence>
<accession>M2B9Z6</accession>
<dbReference type="SUPFAM" id="SSF52540">
    <property type="entry name" value="P-loop containing nucleoside triphosphate hydrolases"/>
    <property type="match status" value="1"/>
</dbReference>
<dbReference type="InterPro" id="IPR017911">
    <property type="entry name" value="MacB-like_ATP-bd"/>
</dbReference>
<feature type="domain" description="ABC transporter" evidence="4">
    <location>
        <begin position="11"/>
        <end position="246"/>
    </location>
</feature>
<dbReference type="InterPro" id="IPR015854">
    <property type="entry name" value="ABC_transpr_LolD-like"/>
</dbReference>
<dbReference type="InterPro" id="IPR003439">
    <property type="entry name" value="ABC_transporter-like_ATP-bd"/>
</dbReference>
<dbReference type="GO" id="GO:0022857">
    <property type="term" value="F:transmembrane transporter activity"/>
    <property type="evidence" value="ECO:0007669"/>
    <property type="project" value="TreeGrafter"/>
</dbReference>
<dbReference type="Proteomes" id="UP000011529">
    <property type="component" value="Unassembled WGS sequence"/>
</dbReference>
<comment type="caution">
    <text evidence="5">The sequence shown here is derived from an EMBL/GenBank/DDBJ whole genome shotgun (WGS) entry which is preliminary data.</text>
</comment>
<evidence type="ECO:0000256" key="1">
    <source>
        <dbReference type="ARBA" id="ARBA00022448"/>
    </source>
</evidence>
<reference evidence="5" key="1">
    <citation type="submission" date="2012-11" db="EMBL/GenBank/DDBJ databases">
        <title>Permanent draft genomes of Rhodopirellula europaea strain SH398 and 6C.</title>
        <authorList>
            <person name="Richter M."/>
            <person name="Richter-Heitmann T."/>
            <person name="Frank C."/>
            <person name="Harder J."/>
            <person name="Glockner F.O."/>
        </authorList>
    </citation>
    <scope>NUCLEOTIDE SEQUENCE</scope>
    <source>
        <strain evidence="5">6C</strain>
    </source>
</reference>
<dbReference type="CDD" id="cd03255">
    <property type="entry name" value="ABC_MJ0796_LolCDE_FtsE"/>
    <property type="match status" value="1"/>
</dbReference>
<keyword evidence="3 5" id="KW-0067">ATP-binding</keyword>
<dbReference type="SMART" id="SM00382">
    <property type="entry name" value="AAA"/>
    <property type="match status" value="1"/>
</dbReference>
<dbReference type="RefSeq" id="WP_008654032.1">
    <property type="nucleotide sequence ID" value="NZ_ANMO01000041.1"/>
</dbReference>
<evidence type="ECO:0000313" key="5">
    <source>
        <dbReference type="EMBL" id="EMB18483.1"/>
    </source>
</evidence>
<sequence length="250" mass="26778">MSESAPPPPAIVATKLSKRYGSGNTEVMAMQDASMTVASGEIVALLGPSGSGKSTFLTAIGLINPPNAGTIAIGGTPVLDGETARVNLRSFRRQHIGYVFQKSNLIPFLSAIENVQIAMQLGGMSRRTSRTRALELMDYLGVADRADNLPSMLSGGQQQRVAVARALANRPSVILADEPTAALDGHRGRQVMELFAKVAHEQGSAVIVVTHDHRSLDVFDTTYEMEDGIITKQLGNSLDDFRDLNQDANF</sequence>
<gene>
    <name evidence="5" type="ORF">RE6C_00797</name>
</gene>
<dbReference type="Pfam" id="PF00005">
    <property type="entry name" value="ABC_tran"/>
    <property type="match status" value="1"/>
</dbReference>
<dbReference type="GO" id="GO:0005886">
    <property type="term" value="C:plasma membrane"/>
    <property type="evidence" value="ECO:0007669"/>
    <property type="project" value="TreeGrafter"/>
</dbReference>
<keyword evidence="6" id="KW-1185">Reference proteome</keyword>
<name>M2B9Z6_9BACT</name>
<reference evidence="5" key="2">
    <citation type="journal article" date="2013" name="Mar. Genomics">
        <title>Expression of sulfatases in Rhodopirellula baltica and the diversity of sulfatases in the genus Rhodopirellula.</title>
        <authorList>
            <person name="Wegner C.E."/>
            <person name="Richter-Heitmann T."/>
            <person name="Klindworth A."/>
            <person name="Klockow C."/>
            <person name="Richter M."/>
            <person name="Achstetter T."/>
            <person name="Glockner F.O."/>
            <person name="Harder J."/>
        </authorList>
    </citation>
    <scope>NUCLEOTIDE SEQUENCE [LARGE SCALE GENOMIC DNA]</scope>
    <source>
        <strain evidence="5">6C</strain>
    </source>
</reference>
<dbReference type="PROSITE" id="PS00211">
    <property type="entry name" value="ABC_TRANSPORTER_1"/>
    <property type="match status" value="1"/>
</dbReference>
<evidence type="ECO:0000256" key="2">
    <source>
        <dbReference type="ARBA" id="ARBA00022741"/>
    </source>
</evidence>
<organism evidence="5 6">
    <name type="scientific">Rhodopirellula europaea 6C</name>
    <dbReference type="NCBI Taxonomy" id="1263867"/>
    <lineage>
        <taxon>Bacteria</taxon>
        <taxon>Pseudomonadati</taxon>
        <taxon>Planctomycetota</taxon>
        <taxon>Planctomycetia</taxon>
        <taxon>Pirellulales</taxon>
        <taxon>Pirellulaceae</taxon>
        <taxon>Rhodopirellula</taxon>
    </lineage>
</organism>
<proteinExistence type="predicted"/>
<dbReference type="PANTHER" id="PTHR24220">
    <property type="entry name" value="IMPORT ATP-BINDING PROTEIN"/>
    <property type="match status" value="1"/>
</dbReference>
<dbReference type="PATRIC" id="fig|1263867.3.peg.851"/>
<keyword evidence="1" id="KW-0813">Transport</keyword>
<keyword evidence="2" id="KW-0547">Nucleotide-binding</keyword>
<dbReference type="InterPro" id="IPR003593">
    <property type="entry name" value="AAA+_ATPase"/>
</dbReference>
<dbReference type="InterPro" id="IPR017871">
    <property type="entry name" value="ABC_transporter-like_CS"/>
</dbReference>
<dbReference type="Gene3D" id="3.40.50.300">
    <property type="entry name" value="P-loop containing nucleotide triphosphate hydrolases"/>
    <property type="match status" value="1"/>
</dbReference>
<evidence type="ECO:0000313" key="6">
    <source>
        <dbReference type="Proteomes" id="UP000011529"/>
    </source>
</evidence>
<dbReference type="GO" id="GO:0016887">
    <property type="term" value="F:ATP hydrolysis activity"/>
    <property type="evidence" value="ECO:0007669"/>
    <property type="project" value="InterPro"/>
</dbReference>
<dbReference type="PROSITE" id="PS50893">
    <property type="entry name" value="ABC_TRANSPORTER_2"/>
    <property type="match status" value="1"/>
</dbReference>
<dbReference type="GO" id="GO:0005524">
    <property type="term" value="F:ATP binding"/>
    <property type="evidence" value="ECO:0007669"/>
    <property type="project" value="UniProtKB-KW"/>
</dbReference>
<dbReference type="InterPro" id="IPR027417">
    <property type="entry name" value="P-loop_NTPase"/>
</dbReference>